<protein>
    <submittedName>
        <fullName evidence="2">Uncharacterized protein</fullName>
    </submittedName>
</protein>
<accession>A0A6J4HPM3</accession>
<reference evidence="2" key="1">
    <citation type="submission" date="2020-02" db="EMBL/GenBank/DDBJ databases">
        <authorList>
            <person name="Meier V. D."/>
        </authorList>
    </citation>
    <scope>NUCLEOTIDE SEQUENCE</scope>
    <source>
        <strain evidence="2">AVDCRST_MAG26</strain>
    </source>
</reference>
<evidence type="ECO:0000313" key="2">
    <source>
        <dbReference type="EMBL" id="CAA9229298.1"/>
    </source>
</evidence>
<name>A0A6J4HPM3_9CHLR</name>
<organism evidence="2">
    <name type="scientific">uncultured Chloroflexia bacterium</name>
    <dbReference type="NCBI Taxonomy" id="1672391"/>
    <lineage>
        <taxon>Bacteria</taxon>
        <taxon>Bacillati</taxon>
        <taxon>Chloroflexota</taxon>
        <taxon>Chloroflexia</taxon>
        <taxon>environmental samples</taxon>
    </lineage>
</organism>
<feature type="region of interest" description="Disordered" evidence="1">
    <location>
        <begin position="1"/>
        <end position="75"/>
    </location>
</feature>
<gene>
    <name evidence="2" type="ORF">AVDCRST_MAG26-883</name>
</gene>
<proteinExistence type="predicted"/>
<sequence length="75" mass="8006">MDEPRGGDPRRPDGDLVRPVTPRDERAGNEAEEFGPKVGWGHDAVYRPPKPAAAEGNAPDVDLGSPSQRSADESV</sequence>
<dbReference type="AlphaFoldDB" id="A0A6J4HPM3"/>
<feature type="compositionally biased region" description="Basic and acidic residues" evidence="1">
    <location>
        <begin position="1"/>
        <end position="29"/>
    </location>
</feature>
<dbReference type="EMBL" id="CADCTK010000207">
    <property type="protein sequence ID" value="CAA9229298.1"/>
    <property type="molecule type" value="Genomic_DNA"/>
</dbReference>
<evidence type="ECO:0000256" key="1">
    <source>
        <dbReference type="SAM" id="MobiDB-lite"/>
    </source>
</evidence>